<feature type="compositionally biased region" description="Polar residues" evidence="1">
    <location>
        <begin position="1"/>
        <end position="22"/>
    </location>
</feature>
<protein>
    <submittedName>
        <fullName evidence="2">Uncharacterized protein</fullName>
    </submittedName>
</protein>
<comment type="caution">
    <text evidence="2">The sequence shown here is derived from an EMBL/GenBank/DDBJ whole genome shotgun (WGS) entry which is preliminary data.</text>
</comment>
<keyword evidence="3" id="KW-1185">Reference proteome</keyword>
<name>A0A843UL37_COLES</name>
<evidence type="ECO:0000313" key="3">
    <source>
        <dbReference type="Proteomes" id="UP000652761"/>
    </source>
</evidence>
<organism evidence="2 3">
    <name type="scientific">Colocasia esculenta</name>
    <name type="common">Wild taro</name>
    <name type="synonym">Arum esculentum</name>
    <dbReference type="NCBI Taxonomy" id="4460"/>
    <lineage>
        <taxon>Eukaryota</taxon>
        <taxon>Viridiplantae</taxon>
        <taxon>Streptophyta</taxon>
        <taxon>Embryophyta</taxon>
        <taxon>Tracheophyta</taxon>
        <taxon>Spermatophyta</taxon>
        <taxon>Magnoliopsida</taxon>
        <taxon>Liliopsida</taxon>
        <taxon>Araceae</taxon>
        <taxon>Aroideae</taxon>
        <taxon>Colocasieae</taxon>
        <taxon>Colocasia</taxon>
    </lineage>
</organism>
<reference evidence="2" key="1">
    <citation type="submission" date="2017-07" db="EMBL/GenBank/DDBJ databases">
        <title>Taro Niue Genome Assembly and Annotation.</title>
        <authorList>
            <person name="Atibalentja N."/>
            <person name="Keating K."/>
            <person name="Fields C.J."/>
        </authorList>
    </citation>
    <scope>NUCLEOTIDE SEQUENCE</scope>
    <source>
        <strain evidence="2">Niue_2</strain>
        <tissue evidence="2">Leaf</tissue>
    </source>
</reference>
<proteinExistence type="predicted"/>
<feature type="region of interest" description="Disordered" evidence="1">
    <location>
        <begin position="1"/>
        <end position="33"/>
    </location>
</feature>
<accession>A0A843UL37</accession>
<evidence type="ECO:0000313" key="2">
    <source>
        <dbReference type="EMBL" id="MQL84205.1"/>
    </source>
</evidence>
<dbReference type="AlphaFoldDB" id="A0A843UL37"/>
<evidence type="ECO:0000256" key="1">
    <source>
        <dbReference type="SAM" id="MobiDB-lite"/>
    </source>
</evidence>
<sequence length="97" mass="10227">MDLTSGENQSGSAVNENGSVRTDQGIPIRSDLGSTDLSIYSSAQAGLSTARPRKSCESDHKGAHRFVPRVIKSSGLADLELDTLMCLITALMGSTDE</sequence>
<dbReference type="Proteomes" id="UP000652761">
    <property type="component" value="Unassembled WGS sequence"/>
</dbReference>
<gene>
    <name evidence="2" type="ORF">Taro_016706</name>
</gene>
<dbReference type="EMBL" id="NMUH01000746">
    <property type="protein sequence ID" value="MQL84205.1"/>
    <property type="molecule type" value="Genomic_DNA"/>
</dbReference>